<evidence type="ECO:0000313" key="2">
    <source>
        <dbReference type="Proteomes" id="UP000011864"/>
    </source>
</evidence>
<dbReference type="OrthoDB" id="5563826at2"/>
<dbReference type="RefSeq" id="WP_007642449.1">
    <property type="nucleotide sequence ID" value="NC_020514.1"/>
</dbReference>
<accession>K7ACB0</accession>
<dbReference type="eggNOG" id="COG4122">
    <property type="taxonomic scope" value="Bacteria"/>
</dbReference>
<dbReference type="Gene3D" id="3.40.50.150">
    <property type="entry name" value="Vaccinia Virus protein VP39"/>
    <property type="match status" value="1"/>
</dbReference>
<proteinExistence type="predicted"/>
<evidence type="ECO:0008006" key="3">
    <source>
        <dbReference type="Google" id="ProtNLM"/>
    </source>
</evidence>
<dbReference type="Pfam" id="PF06080">
    <property type="entry name" value="DUF938"/>
    <property type="match status" value="1"/>
</dbReference>
<gene>
    <name evidence="1" type="ORF">C427_3638</name>
</gene>
<name>K7ACB0_9ALTE</name>
<dbReference type="InterPro" id="IPR010342">
    <property type="entry name" value="DUF938"/>
</dbReference>
<dbReference type="AlphaFoldDB" id="K7ACB0"/>
<dbReference type="KEGG" id="gps:C427_3638"/>
<dbReference type="PANTHER" id="PTHR20974">
    <property type="entry name" value="UPF0585 PROTEIN CG18661"/>
    <property type="match status" value="1"/>
</dbReference>
<evidence type="ECO:0000313" key="1">
    <source>
        <dbReference type="EMBL" id="AGH45746.1"/>
    </source>
</evidence>
<dbReference type="STRING" id="1129794.C427_3638"/>
<dbReference type="PATRIC" id="fig|1129794.4.peg.3621"/>
<protein>
    <recommendedName>
        <fullName evidence="3">Methylase</fullName>
    </recommendedName>
</protein>
<organism evidence="1 2">
    <name type="scientific">Paraglaciecola psychrophila 170</name>
    <dbReference type="NCBI Taxonomy" id="1129794"/>
    <lineage>
        <taxon>Bacteria</taxon>
        <taxon>Pseudomonadati</taxon>
        <taxon>Pseudomonadota</taxon>
        <taxon>Gammaproteobacteria</taxon>
        <taxon>Alteromonadales</taxon>
        <taxon>Alteromonadaceae</taxon>
        <taxon>Paraglaciecola</taxon>
    </lineage>
</organism>
<dbReference type="PANTHER" id="PTHR20974:SF0">
    <property type="entry name" value="UPF0585 PROTEIN CG18661"/>
    <property type="match status" value="1"/>
</dbReference>
<keyword evidence="2" id="KW-1185">Reference proteome</keyword>
<dbReference type="Proteomes" id="UP000011864">
    <property type="component" value="Chromosome"/>
</dbReference>
<dbReference type="InterPro" id="IPR029063">
    <property type="entry name" value="SAM-dependent_MTases_sf"/>
</dbReference>
<dbReference type="SUPFAM" id="SSF53335">
    <property type="entry name" value="S-adenosyl-L-methionine-dependent methyltransferases"/>
    <property type="match status" value="1"/>
</dbReference>
<sequence length="196" mass="22177">MFDKPFSQACENNKEPILEVLKRVLVDKTNLLEIGSGTGQHAAYFAPRLRHLEWHTSDMPDKHLGIAAWLEEVKVNNLHEPLSFTIGATSAWPLTNTDAVYTANTTHIMQPLESQLMMQLVANNLPIDGMFCQYGPYNFQGQYSSESNQSFDQHLSEQGCGGIRDIDELTLWAIPLVLIETIPMPANNYMLVWQKQ</sequence>
<dbReference type="HOGENOM" id="CLU_067698_1_0_6"/>
<dbReference type="EMBL" id="CP003837">
    <property type="protein sequence ID" value="AGH45746.1"/>
    <property type="molecule type" value="Genomic_DNA"/>
</dbReference>
<reference evidence="1 2" key="1">
    <citation type="journal article" date="2013" name="Genome Announc.">
        <title>Complete Genome Sequence of Glaciecola psychrophila Strain 170T.</title>
        <authorList>
            <person name="Yin J."/>
            <person name="Chen J."/>
            <person name="Liu G."/>
            <person name="Yu Y."/>
            <person name="Song L."/>
            <person name="Wang X."/>
            <person name="Qu X."/>
        </authorList>
    </citation>
    <scope>NUCLEOTIDE SEQUENCE [LARGE SCALE GENOMIC DNA]</scope>
    <source>
        <strain evidence="1 2">170</strain>
    </source>
</reference>